<name>A0A9P7YGG0_9HELO</name>
<dbReference type="PANTHER" id="PTHR37049:SF4">
    <property type="entry name" value="RHODANESE DOMAIN-CONTAINING PROTEIN"/>
    <property type="match status" value="1"/>
</dbReference>
<dbReference type="EMBL" id="MU251506">
    <property type="protein sequence ID" value="KAG9233314.1"/>
    <property type="molecule type" value="Genomic_DNA"/>
</dbReference>
<dbReference type="Proteomes" id="UP000824998">
    <property type="component" value="Unassembled WGS sequence"/>
</dbReference>
<organism evidence="3 4">
    <name type="scientific">Amylocarpus encephaloides</name>
    <dbReference type="NCBI Taxonomy" id="45428"/>
    <lineage>
        <taxon>Eukaryota</taxon>
        <taxon>Fungi</taxon>
        <taxon>Dikarya</taxon>
        <taxon>Ascomycota</taxon>
        <taxon>Pezizomycotina</taxon>
        <taxon>Leotiomycetes</taxon>
        <taxon>Helotiales</taxon>
        <taxon>Helotiales incertae sedis</taxon>
        <taxon>Amylocarpus</taxon>
    </lineage>
</organism>
<keyword evidence="4" id="KW-1185">Reference proteome</keyword>
<comment type="caution">
    <text evidence="3">The sequence shown here is derived from an EMBL/GenBank/DDBJ whole genome shotgun (WGS) entry which is preliminary data.</text>
</comment>
<dbReference type="Gene3D" id="3.90.226.10">
    <property type="entry name" value="2-enoyl-CoA Hydratase, Chain A, domain 1"/>
    <property type="match status" value="1"/>
</dbReference>
<evidence type="ECO:0000259" key="2">
    <source>
        <dbReference type="Pfam" id="PF23658"/>
    </source>
</evidence>
<dbReference type="PANTHER" id="PTHR37049">
    <property type="entry name" value="PEPTIDASE S41 FAMILY PROTEIN"/>
    <property type="match status" value="1"/>
</dbReference>
<feature type="domain" description="CPAF-like PDZ" evidence="2">
    <location>
        <begin position="162"/>
        <end position="273"/>
    </location>
</feature>
<accession>A0A9P7YGG0</accession>
<proteinExistence type="predicted"/>
<dbReference type="InterPro" id="IPR052766">
    <property type="entry name" value="S41A_metabolite_peptidase"/>
</dbReference>
<dbReference type="Pfam" id="PF23658">
    <property type="entry name" value="PDZ_CPAF_rel"/>
    <property type="match status" value="1"/>
</dbReference>
<dbReference type="InterPro" id="IPR056186">
    <property type="entry name" value="PDZ_CPAF-rel"/>
</dbReference>
<evidence type="ECO:0000256" key="1">
    <source>
        <dbReference type="SAM" id="SignalP"/>
    </source>
</evidence>
<gene>
    <name evidence="3" type="ORF">BJ875DRAFT_496766</name>
</gene>
<feature type="signal peptide" evidence="1">
    <location>
        <begin position="1"/>
        <end position="19"/>
    </location>
</feature>
<dbReference type="OrthoDB" id="27214at2759"/>
<feature type="chain" id="PRO_5040511952" description="CPAF-like PDZ domain-containing protein" evidence="1">
    <location>
        <begin position="20"/>
        <end position="718"/>
    </location>
</feature>
<sequence length="718" mass="77765">MRVKTILPVIAVSSSCVAAAPTTTNNSPSPCGLITSGMVEFYGNEDALLAYEFAPSLAQACLASSTINTTLAVIYIIELKKYIQFQSTLAYLKDPPSDYAYPPVDIMGGLDDIAQTAADGGYESQFAFDQALEELIVSAHEGHLGLSQCTSGIIHYQRGEEGLELVSVSEDGVKLPEVWMLEDLQSGQDSPATITHIDGVEVNDVLQELALNSLSDPDASYNSLFWSYGKAPSAGSFKGDFTLVSAYHPLEDYTTISFSNGSSFRYENIAKIYPGSWYRSIVDGETFTEAFCLNREPSSTDSDSDTTAATSTAEATGTTAPTLLGYPYYPVAKDPSNQVAGYFLNKTGYDDTGVLFIPSFLNSTAPALNSTDTFIKTVENFLAAAKEGNKSKLIIDMSGNGGGNKILPNDVMQRLFPSIEPLGQSRLRINLGSYIVGATLEAVPDSELAISSSDDEDIADLKTRVTYSPWNYRSALSTDLKNFTGWTHGERPYFSPVEDKGDNFTAIGRLPLNNTLYDEWIDSFVPYGYDGQPELPQPFAIQNVVLLTDGYCASACSILAEFLTRQAGVKTIVVGGRPLDAPMQAIGGTKGSQVETFQSLTSSLSILHLKLPNISKYIPEALVPWLEILLPGTSGLPLGDPENLKNYSLNFRDNIADGDTAEIPLQFIFEPADCRIFYTPQTVFDPLSLWEHVHDVAWKGAQCAWGGMNTEVSDGSSP</sequence>
<dbReference type="InterPro" id="IPR029045">
    <property type="entry name" value="ClpP/crotonase-like_dom_sf"/>
</dbReference>
<dbReference type="AlphaFoldDB" id="A0A9P7YGG0"/>
<dbReference type="PROSITE" id="PS51257">
    <property type="entry name" value="PROKAR_LIPOPROTEIN"/>
    <property type="match status" value="1"/>
</dbReference>
<evidence type="ECO:0000313" key="3">
    <source>
        <dbReference type="EMBL" id="KAG9233314.1"/>
    </source>
</evidence>
<protein>
    <recommendedName>
        <fullName evidence="2">CPAF-like PDZ domain-containing protein</fullName>
    </recommendedName>
</protein>
<dbReference type="SUPFAM" id="SSF52096">
    <property type="entry name" value="ClpP/crotonase"/>
    <property type="match status" value="1"/>
</dbReference>
<keyword evidence="1" id="KW-0732">Signal</keyword>
<evidence type="ECO:0000313" key="4">
    <source>
        <dbReference type="Proteomes" id="UP000824998"/>
    </source>
</evidence>
<reference evidence="3" key="1">
    <citation type="journal article" date="2021" name="IMA Fungus">
        <title>Genomic characterization of three marine fungi, including Emericellopsis atlantica sp. nov. with signatures of a generalist lifestyle and marine biomass degradation.</title>
        <authorList>
            <person name="Hagestad O.C."/>
            <person name="Hou L."/>
            <person name="Andersen J.H."/>
            <person name="Hansen E.H."/>
            <person name="Altermark B."/>
            <person name="Li C."/>
            <person name="Kuhnert E."/>
            <person name="Cox R.J."/>
            <person name="Crous P.W."/>
            <person name="Spatafora J.W."/>
            <person name="Lail K."/>
            <person name="Amirebrahimi M."/>
            <person name="Lipzen A."/>
            <person name="Pangilinan J."/>
            <person name="Andreopoulos W."/>
            <person name="Hayes R.D."/>
            <person name="Ng V."/>
            <person name="Grigoriev I.V."/>
            <person name="Jackson S.A."/>
            <person name="Sutton T.D.S."/>
            <person name="Dobson A.D.W."/>
            <person name="Rama T."/>
        </authorList>
    </citation>
    <scope>NUCLEOTIDE SEQUENCE</scope>
    <source>
        <strain evidence="3">TRa018bII</strain>
    </source>
</reference>